<name>A0A7V4KE20_FERPE</name>
<reference evidence="1" key="1">
    <citation type="journal article" date="2020" name="mSystems">
        <title>Genome- and Community-Level Interaction Insights into Carbon Utilization and Element Cycling Functions of Hydrothermarchaeota in Hydrothermal Sediment.</title>
        <authorList>
            <person name="Zhou Z."/>
            <person name="Liu Y."/>
            <person name="Xu W."/>
            <person name="Pan J."/>
            <person name="Luo Z.H."/>
            <person name="Li M."/>
        </authorList>
    </citation>
    <scope>NUCLEOTIDE SEQUENCE [LARGE SCALE GENOMIC DNA]</scope>
    <source>
        <strain evidence="1">SpSt-61</strain>
    </source>
</reference>
<proteinExistence type="predicted"/>
<accession>A0A7V4KE20</accession>
<evidence type="ECO:0000313" key="1">
    <source>
        <dbReference type="EMBL" id="HGU53456.1"/>
    </source>
</evidence>
<comment type="caution">
    <text evidence="1">The sequence shown here is derived from an EMBL/GenBank/DDBJ whole genome shotgun (WGS) entry which is preliminary data.</text>
</comment>
<protein>
    <submittedName>
        <fullName evidence="1">Uncharacterized protein</fullName>
    </submittedName>
</protein>
<dbReference type="EMBL" id="DSZZ01000374">
    <property type="protein sequence ID" value="HGU53456.1"/>
    <property type="molecule type" value="Genomic_DNA"/>
</dbReference>
<organism evidence="1">
    <name type="scientific">Fervidobacterium pennivorans</name>
    <dbReference type="NCBI Taxonomy" id="93466"/>
    <lineage>
        <taxon>Bacteria</taxon>
        <taxon>Thermotogati</taxon>
        <taxon>Thermotogota</taxon>
        <taxon>Thermotogae</taxon>
        <taxon>Thermotogales</taxon>
        <taxon>Fervidobacteriaceae</taxon>
        <taxon>Fervidobacterium</taxon>
    </lineage>
</organism>
<dbReference type="AlphaFoldDB" id="A0A7V4KE20"/>
<gene>
    <name evidence="1" type="ORF">ENT78_08070</name>
</gene>
<sequence>MSTIHPSKWILNNNLSFFLDGDILILDIDEDYSYDSQIREAYLKYVEEKGVAPIIGYVVRKAGYYADHPDYENFEYGQVIGIKLSWYKRKVKKEKKQFILSELKKGLGVDLEKERNRPLAPKAFIKAAYYIRACEKNEIDFETFKNSLDLRTRFLYETFLTQPDEVESLFSFFNDVIYWPHEDPIPALVLFCYISYCKTKGITPVLVKGESIIFPLAQKEKIAQVIKYVKEKETNQNAVFRVGPDVIVPFKEEILELVRV</sequence>